<dbReference type="RefSeq" id="WP_227422385.1">
    <property type="nucleotide sequence ID" value="NZ_CP071868.1"/>
</dbReference>
<dbReference type="Pfam" id="PF03795">
    <property type="entry name" value="YCII"/>
    <property type="match status" value="2"/>
</dbReference>
<dbReference type="PANTHER" id="PTHR35174">
    <property type="entry name" value="BLL7171 PROTEIN-RELATED"/>
    <property type="match status" value="1"/>
</dbReference>
<dbReference type="Proteomes" id="UP000663937">
    <property type="component" value="Chromosome"/>
</dbReference>
<proteinExistence type="inferred from homology"/>
<dbReference type="InterPro" id="IPR005545">
    <property type="entry name" value="YCII"/>
</dbReference>
<feature type="domain" description="YCII-related" evidence="2">
    <location>
        <begin position="1"/>
        <end position="107"/>
    </location>
</feature>
<evidence type="ECO:0000259" key="2">
    <source>
        <dbReference type="Pfam" id="PF03795"/>
    </source>
</evidence>
<reference evidence="3" key="1">
    <citation type="submission" date="2021-03" db="EMBL/GenBank/DDBJ databases">
        <title>Pengzhenrongella sicca gen. nov., sp. nov., a new member of suborder Micrococcineae isolated from High-Arctic tundra soil.</title>
        <authorList>
            <person name="Peng F."/>
        </authorList>
    </citation>
    <scope>NUCLEOTIDE SEQUENCE</scope>
    <source>
        <strain evidence="3">LRZ-2</strain>
    </source>
</reference>
<evidence type="ECO:0000313" key="3">
    <source>
        <dbReference type="EMBL" id="QTE28156.1"/>
    </source>
</evidence>
<comment type="similarity">
    <text evidence="1">Belongs to the YciI family.</text>
</comment>
<keyword evidence="4" id="KW-1185">Reference proteome</keyword>
<evidence type="ECO:0000313" key="4">
    <source>
        <dbReference type="Proteomes" id="UP000663937"/>
    </source>
</evidence>
<name>A0A8A4ZC36_9MICO</name>
<feature type="domain" description="YCII-related" evidence="2">
    <location>
        <begin position="179"/>
        <end position="246"/>
    </location>
</feature>
<dbReference type="Gene3D" id="3.30.70.1060">
    <property type="entry name" value="Dimeric alpha+beta barrel"/>
    <property type="match status" value="2"/>
</dbReference>
<dbReference type="KEGG" id="psic:J4E96_12230"/>
<dbReference type="SUPFAM" id="SSF54909">
    <property type="entry name" value="Dimeric alpha+beta barrel"/>
    <property type="match status" value="2"/>
</dbReference>
<sequence>MRYLQLIRVAPDAEPGSDEDPTAWVEDTTRRGIRLRGDRLRPEDDATTVRRHDGATLVTDGPFAEAREQIGGFDLLEAADLAEAVAVAAAHPVTRFGAIELRAVAPFGDPELDAAGPPEAADAPAPAGWHTYVLLMGVDGDAPGPDFDDPATQEAWRTPLREWIADGRRRGLLIDGAALTGPEQATTVRVQDGRTVVVDGPFAEAREHVGGYQVIQAPSLDDAIELAATHPASAVGPIEIRPVWPM</sequence>
<evidence type="ECO:0000256" key="1">
    <source>
        <dbReference type="ARBA" id="ARBA00007689"/>
    </source>
</evidence>
<dbReference type="EMBL" id="CP071868">
    <property type="protein sequence ID" value="QTE28156.1"/>
    <property type="molecule type" value="Genomic_DNA"/>
</dbReference>
<protein>
    <recommendedName>
        <fullName evidence="2">YCII-related domain-containing protein</fullName>
    </recommendedName>
</protein>
<dbReference type="PANTHER" id="PTHR35174:SF3">
    <property type="entry name" value="BLL7171 PROTEIN"/>
    <property type="match status" value="1"/>
</dbReference>
<gene>
    <name evidence="3" type="ORF">J4E96_12230</name>
</gene>
<accession>A0A8A4ZC36</accession>
<dbReference type="InterPro" id="IPR011008">
    <property type="entry name" value="Dimeric_a/b-barrel"/>
</dbReference>
<dbReference type="AlphaFoldDB" id="A0A8A4ZC36"/>
<organism evidence="3 4">
    <name type="scientific">Pengzhenrongella sicca</name>
    <dbReference type="NCBI Taxonomy" id="2819238"/>
    <lineage>
        <taxon>Bacteria</taxon>
        <taxon>Bacillati</taxon>
        <taxon>Actinomycetota</taxon>
        <taxon>Actinomycetes</taxon>
        <taxon>Micrococcales</taxon>
        <taxon>Pengzhenrongella</taxon>
    </lineage>
</organism>